<dbReference type="SUPFAM" id="SSF64518">
    <property type="entry name" value="Phase 1 flagellin"/>
    <property type="match status" value="1"/>
</dbReference>
<dbReference type="AlphaFoldDB" id="A0A369TUU5"/>
<sequence length="334" mass="35871">MRSIGDMAQALVLRNRNVQIRQQIDRLGLELSTGVVADKARHLSGDLTALAAMDRSLSVLDGFRIATTEAAQTTGVMQTTLGAIQTRTEDVSVTLLQTDIMVSESLRSTVAKDALSALTSVMSDLNRTTSGRSLFGGTATDRAPLGTSDTLIADLRGLLAGETTLADIEAQLDAWFDTPGGGFETQTYQGSTTNLAPLQLGPSERAALDVRADDQVFRDMIRGLALAAMSDDDILDFDQGLRAEMLASAGNQLLQTQVPLTELRAGLGALEARIEETVTRNAAETTATRLARLDLIAVDPYETATQLENAQLQLESLYTVTARAARLSFTEYMR</sequence>
<dbReference type="OrthoDB" id="7312911at2"/>
<keyword evidence="3" id="KW-1185">Reference proteome</keyword>
<keyword evidence="2" id="KW-0966">Cell projection</keyword>
<dbReference type="EMBL" id="QPMK01000001">
    <property type="protein sequence ID" value="RDD68215.1"/>
    <property type="molecule type" value="Genomic_DNA"/>
</dbReference>
<protein>
    <submittedName>
        <fullName evidence="2">Flagellar biosynthesis protein FlgL</fullName>
    </submittedName>
</protein>
<reference evidence="2 3" key="1">
    <citation type="submission" date="2018-07" db="EMBL/GenBank/DDBJ databases">
        <title>Thalassococcus profundi sp. nov., a marine bacterium isolated from deep seawater of Okinawa Trough.</title>
        <authorList>
            <person name="Yu M."/>
        </authorList>
    </citation>
    <scope>NUCLEOTIDE SEQUENCE [LARGE SCALE GENOMIC DNA]</scope>
    <source>
        <strain evidence="2 3">WRAS1</strain>
    </source>
</reference>
<name>A0A369TUU5_9RHOB</name>
<comment type="caution">
    <text evidence="2">The sequence shown here is derived from an EMBL/GenBank/DDBJ whole genome shotgun (WGS) entry which is preliminary data.</text>
</comment>
<evidence type="ECO:0000259" key="1">
    <source>
        <dbReference type="Pfam" id="PF00700"/>
    </source>
</evidence>
<dbReference type="RefSeq" id="WP_114509195.1">
    <property type="nucleotide sequence ID" value="NZ_QPMK01000001.1"/>
</dbReference>
<evidence type="ECO:0000313" key="3">
    <source>
        <dbReference type="Proteomes" id="UP000253977"/>
    </source>
</evidence>
<keyword evidence="2" id="KW-0282">Flagellum</keyword>
<dbReference type="Proteomes" id="UP000253977">
    <property type="component" value="Unassembled WGS sequence"/>
</dbReference>
<evidence type="ECO:0000313" key="2">
    <source>
        <dbReference type="EMBL" id="RDD68215.1"/>
    </source>
</evidence>
<accession>A0A369TUU5</accession>
<dbReference type="InterPro" id="IPR046358">
    <property type="entry name" value="Flagellin_C"/>
</dbReference>
<gene>
    <name evidence="2" type="ORF">DU478_01730</name>
</gene>
<keyword evidence="2" id="KW-0969">Cilium</keyword>
<dbReference type="Pfam" id="PF00700">
    <property type="entry name" value="Flagellin_C"/>
    <property type="match status" value="1"/>
</dbReference>
<organism evidence="2 3">
    <name type="scientific">Thalassococcus profundi</name>
    <dbReference type="NCBI Taxonomy" id="2282382"/>
    <lineage>
        <taxon>Bacteria</taxon>
        <taxon>Pseudomonadati</taxon>
        <taxon>Pseudomonadota</taxon>
        <taxon>Alphaproteobacteria</taxon>
        <taxon>Rhodobacterales</taxon>
        <taxon>Roseobacteraceae</taxon>
        <taxon>Thalassococcus</taxon>
    </lineage>
</organism>
<proteinExistence type="predicted"/>
<feature type="domain" description="Flagellin C-terminal" evidence="1">
    <location>
        <begin position="260"/>
        <end position="328"/>
    </location>
</feature>